<evidence type="ECO:0000313" key="3">
    <source>
        <dbReference type="Proteomes" id="UP000193100"/>
    </source>
</evidence>
<dbReference type="EMBL" id="CP020931">
    <property type="protein sequence ID" value="ARM85096.1"/>
    <property type="molecule type" value="Genomic_DNA"/>
</dbReference>
<dbReference type="RefSeq" id="WP_085681443.1">
    <property type="nucleotide sequence ID" value="NZ_CP020931.1"/>
</dbReference>
<feature type="transmembrane region" description="Helical" evidence="1">
    <location>
        <begin position="83"/>
        <end position="100"/>
    </location>
</feature>
<accession>A0A1W6KCD9</accession>
<proteinExistence type="predicted"/>
<organism evidence="2 3">
    <name type="scientific">Marinobacter salarius</name>
    <dbReference type="NCBI Taxonomy" id="1420917"/>
    <lineage>
        <taxon>Bacteria</taxon>
        <taxon>Pseudomonadati</taxon>
        <taxon>Pseudomonadota</taxon>
        <taxon>Gammaproteobacteria</taxon>
        <taxon>Pseudomonadales</taxon>
        <taxon>Marinobacteraceae</taxon>
        <taxon>Marinobacter</taxon>
    </lineage>
</organism>
<feature type="transmembrane region" description="Helical" evidence="1">
    <location>
        <begin position="55"/>
        <end position="76"/>
    </location>
</feature>
<dbReference type="GeneID" id="77256980"/>
<reference evidence="2 3" key="1">
    <citation type="submission" date="2017-04" db="EMBL/GenBank/DDBJ databases">
        <title>Genome Sequence of Marinobacter salarius strain SMR5 Isolated from a culture of the Diatom Skeletonema marinoi.</title>
        <authorList>
            <person name="Topel M."/>
            <person name="Pinder M.I.M."/>
            <person name="Johansson O.N."/>
            <person name="Kourtchenko O."/>
            <person name="Godhe A."/>
            <person name="Clarke A.K."/>
        </authorList>
    </citation>
    <scope>NUCLEOTIDE SEQUENCE [LARGE SCALE GENOMIC DNA]</scope>
    <source>
        <strain evidence="2 3">SMR5</strain>
    </source>
</reference>
<evidence type="ECO:0000313" key="2">
    <source>
        <dbReference type="EMBL" id="ARM85096.1"/>
    </source>
</evidence>
<keyword evidence="1" id="KW-0472">Membrane</keyword>
<keyword evidence="1" id="KW-1133">Transmembrane helix</keyword>
<name>A0A1W6KCD9_9GAMM</name>
<sequence length="139" mass="14976">MIRGSWASSPFFSYAVCRGAIAFIWFYHGLIPKLLYPHEDELAMGMAAGFSPAGALQLATISGVLEITMSAVVLIFWRQRWPIVVTLIAMIGLLAFVALMQPMLLGAAFNPVSTNVAVAALSIVSLHLLSVVESGNHED</sequence>
<feature type="transmembrane region" description="Helical" evidence="1">
    <location>
        <begin position="12"/>
        <end position="35"/>
    </location>
</feature>
<dbReference type="AlphaFoldDB" id="A0A1W6KCD9"/>
<keyword evidence="1" id="KW-0812">Transmembrane</keyword>
<dbReference type="Proteomes" id="UP000193100">
    <property type="component" value="Chromosome"/>
</dbReference>
<evidence type="ECO:0000256" key="1">
    <source>
        <dbReference type="SAM" id="Phobius"/>
    </source>
</evidence>
<protein>
    <submittedName>
        <fullName evidence="2">DoxX-like family protein</fullName>
    </submittedName>
</protein>
<dbReference type="InterPro" id="IPR025695">
    <property type="entry name" value="DoxX-like"/>
</dbReference>
<gene>
    <name evidence="2" type="ORF">MARSALSMR5_03051</name>
</gene>
<dbReference type="Pfam" id="PF13781">
    <property type="entry name" value="DoxX_3"/>
    <property type="match status" value="1"/>
</dbReference>